<dbReference type="InterPro" id="IPR029787">
    <property type="entry name" value="Nucleotide_cyclase"/>
</dbReference>
<comment type="caution">
    <text evidence="1">Lacks conserved residue(s) required for the propagation of feature annotation.</text>
</comment>
<dbReference type="PROSITE" id="PS50110">
    <property type="entry name" value="RESPONSE_REGULATORY"/>
    <property type="match status" value="1"/>
</dbReference>
<dbReference type="RefSeq" id="WP_345421305.1">
    <property type="nucleotide sequence ID" value="NZ_AP031496.1"/>
</dbReference>
<dbReference type="Gene3D" id="3.30.70.270">
    <property type="match status" value="1"/>
</dbReference>
<dbReference type="CDD" id="cd01948">
    <property type="entry name" value="EAL"/>
    <property type="match status" value="1"/>
</dbReference>
<dbReference type="GO" id="GO:0000160">
    <property type="term" value="P:phosphorelay signal transduction system"/>
    <property type="evidence" value="ECO:0007669"/>
    <property type="project" value="InterPro"/>
</dbReference>
<dbReference type="Proteomes" id="UP001409585">
    <property type="component" value="Unassembled WGS sequence"/>
</dbReference>
<dbReference type="Gene3D" id="3.20.20.450">
    <property type="entry name" value="EAL domain"/>
    <property type="match status" value="1"/>
</dbReference>
<evidence type="ECO:0000313" key="6">
    <source>
        <dbReference type="Proteomes" id="UP001409585"/>
    </source>
</evidence>
<dbReference type="GO" id="GO:0071111">
    <property type="term" value="F:cyclic-guanylate-specific phosphodiesterase activity"/>
    <property type="evidence" value="ECO:0007669"/>
    <property type="project" value="InterPro"/>
</dbReference>
<dbReference type="SUPFAM" id="SSF141868">
    <property type="entry name" value="EAL domain-like"/>
    <property type="match status" value="1"/>
</dbReference>
<keyword evidence="6" id="KW-1185">Reference proteome</keyword>
<dbReference type="InterPro" id="IPR001633">
    <property type="entry name" value="EAL_dom"/>
</dbReference>
<dbReference type="SMART" id="SM00267">
    <property type="entry name" value="GGDEF"/>
    <property type="match status" value="1"/>
</dbReference>
<protein>
    <recommendedName>
        <fullName evidence="7">GGDEF domain-containing response regulator</fullName>
    </recommendedName>
</protein>
<feature type="domain" description="Response regulatory" evidence="2">
    <location>
        <begin position="5"/>
        <end position="126"/>
    </location>
</feature>
<dbReference type="InterPro" id="IPR011006">
    <property type="entry name" value="CheY-like_superfamily"/>
</dbReference>
<dbReference type="Pfam" id="PF00563">
    <property type="entry name" value="EAL"/>
    <property type="match status" value="1"/>
</dbReference>
<dbReference type="InterPro" id="IPR050706">
    <property type="entry name" value="Cyclic-di-GMP_PDE-like"/>
</dbReference>
<dbReference type="SUPFAM" id="SSF55073">
    <property type="entry name" value="Nucleotide cyclase"/>
    <property type="match status" value="1"/>
</dbReference>
<dbReference type="SUPFAM" id="SSF52172">
    <property type="entry name" value="CheY-like"/>
    <property type="match status" value="1"/>
</dbReference>
<dbReference type="Pfam" id="PF00990">
    <property type="entry name" value="GGDEF"/>
    <property type="match status" value="1"/>
</dbReference>
<comment type="caution">
    <text evidence="5">The sequence shown here is derived from an EMBL/GenBank/DDBJ whole genome shotgun (WGS) entry which is preliminary data.</text>
</comment>
<dbReference type="InterPro" id="IPR043128">
    <property type="entry name" value="Rev_trsase/Diguanyl_cyclase"/>
</dbReference>
<gene>
    <name evidence="5" type="ORF">GCM10025791_20930</name>
</gene>
<sequence>MTEVNILIVASTSREQRQLQTLDFPSPGSHQLPLFETYTVQSIAEATTYLKLKSFHLILISTDFTEQQTSSNLLLLHRCAPRTPIIILTDPCQEDEASACLEHGVIDYFTTDDNAPKFIARLFRYALRSKQRIDYALEKSNLDPLTGLANRAGFISFIQQQLKEAERLQFQLSLFYIDCDKFKVINDTRGQTTGDEFLAQLGKQLKQCVRGGDFVARLSADEFVIVINSKEKCIIPSSVVAEKVLQTVRLGVTLEQGETIDSRCSIGITQYDGEARAPDADQFLQEANSALMACKHKGGDCISFFDQELGIRVNRRNQMLKNMRLAFRTGEFTVHYQPIIDANTDRVKGYEALLRWTTRKGETISPAEFVPIMEETGMIHMIGAWVIQQAGRDFNQLRRAGALDQHCWMSVNISPMQLQDPGFVNRVANVVAEQKLLPGNIHLEITESSLIEKTQFTMQTLGALRSLGCHLSLDDFGVGYSSMNYLKELPVDTLKIDQSFVRSFNDANESDLAILRAMISLAHNLGKAVVAEGVETIEAATFLKQKRCEYLQGFLYAKPMALQQLLDFTLKTNQVKCG</sequence>
<organism evidence="5 6">
    <name type="scientific">Halioxenophilus aromaticivorans</name>
    <dbReference type="NCBI Taxonomy" id="1306992"/>
    <lineage>
        <taxon>Bacteria</taxon>
        <taxon>Pseudomonadati</taxon>
        <taxon>Pseudomonadota</taxon>
        <taxon>Gammaproteobacteria</taxon>
        <taxon>Alteromonadales</taxon>
        <taxon>Alteromonadaceae</taxon>
        <taxon>Halioxenophilus</taxon>
    </lineage>
</organism>
<dbReference type="PANTHER" id="PTHR33121">
    <property type="entry name" value="CYCLIC DI-GMP PHOSPHODIESTERASE PDEF"/>
    <property type="match status" value="1"/>
</dbReference>
<evidence type="ECO:0000259" key="3">
    <source>
        <dbReference type="PROSITE" id="PS50883"/>
    </source>
</evidence>
<proteinExistence type="predicted"/>
<evidence type="ECO:0000313" key="5">
    <source>
        <dbReference type="EMBL" id="GAA4942303.1"/>
    </source>
</evidence>
<reference evidence="6" key="1">
    <citation type="journal article" date="2019" name="Int. J. Syst. Evol. Microbiol.">
        <title>The Global Catalogue of Microorganisms (GCM) 10K type strain sequencing project: providing services to taxonomists for standard genome sequencing and annotation.</title>
        <authorList>
            <consortium name="The Broad Institute Genomics Platform"/>
            <consortium name="The Broad Institute Genome Sequencing Center for Infectious Disease"/>
            <person name="Wu L."/>
            <person name="Ma J."/>
        </authorList>
    </citation>
    <scope>NUCLEOTIDE SEQUENCE [LARGE SCALE GENOMIC DNA]</scope>
    <source>
        <strain evidence="6">JCM 19134</strain>
    </source>
</reference>
<dbReference type="PANTHER" id="PTHR33121:SF70">
    <property type="entry name" value="SIGNALING PROTEIN YKOW"/>
    <property type="match status" value="1"/>
</dbReference>
<dbReference type="CDD" id="cd01949">
    <property type="entry name" value="GGDEF"/>
    <property type="match status" value="1"/>
</dbReference>
<dbReference type="Gene3D" id="3.40.50.2300">
    <property type="match status" value="1"/>
</dbReference>
<evidence type="ECO:0000259" key="4">
    <source>
        <dbReference type="PROSITE" id="PS50887"/>
    </source>
</evidence>
<evidence type="ECO:0008006" key="7">
    <source>
        <dbReference type="Google" id="ProtNLM"/>
    </source>
</evidence>
<dbReference type="InterPro" id="IPR000160">
    <property type="entry name" value="GGDEF_dom"/>
</dbReference>
<dbReference type="InterPro" id="IPR001789">
    <property type="entry name" value="Sig_transdc_resp-reg_receiver"/>
</dbReference>
<dbReference type="SMART" id="SM00052">
    <property type="entry name" value="EAL"/>
    <property type="match status" value="1"/>
</dbReference>
<dbReference type="NCBIfam" id="TIGR00254">
    <property type="entry name" value="GGDEF"/>
    <property type="match status" value="1"/>
</dbReference>
<dbReference type="PROSITE" id="PS50887">
    <property type="entry name" value="GGDEF"/>
    <property type="match status" value="1"/>
</dbReference>
<name>A0AAV3U2N5_9ALTE</name>
<evidence type="ECO:0000256" key="1">
    <source>
        <dbReference type="PROSITE-ProRule" id="PRU00169"/>
    </source>
</evidence>
<dbReference type="InterPro" id="IPR035919">
    <property type="entry name" value="EAL_sf"/>
</dbReference>
<evidence type="ECO:0000259" key="2">
    <source>
        <dbReference type="PROSITE" id="PS50110"/>
    </source>
</evidence>
<feature type="domain" description="GGDEF" evidence="4">
    <location>
        <begin position="170"/>
        <end position="307"/>
    </location>
</feature>
<dbReference type="PROSITE" id="PS50883">
    <property type="entry name" value="EAL"/>
    <property type="match status" value="1"/>
</dbReference>
<dbReference type="EMBL" id="BAABLX010000016">
    <property type="protein sequence ID" value="GAA4942303.1"/>
    <property type="molecule type" value="Genomic_DNA"/>
</dbReference>
<dbReference type="AlphaFoldDB" id="A0AAV3U2N5"/>
<feature type="domain" description="EAL" evidence="3">
    <location>
        <begin position="316"/>
        <end position="573"/>
    </location>
</feature>
<accession>A0AAV3U2N5</accession>